<sequence length="42" mass="4456">AQTLKQVSGTTDPVAVCTKAGASLTEVRVKFLMPERYIGDSS</sequence>
<protein>
    <submittedName>
        <fullName evidence="1">Uncharacterized protein</fullName>
    </submittedName>
</protein>
<reference evidence="1" key="1">
    <citation type="journal article" date="2014" name="Front. Microbiol.">
        <title>High frequency of phylogenetically diverse reductive dehalogenase-homologous genes in deep subseafloor sedimentary metagenomes.</title>
        <authorList>
            <person name="Kawai M."/>
            <person name="Futagami T."/>
            <person name="Toyoda A."/>
            <person name="Takaki Y."/>
            <person name="Nishi S."/>
            <person name="Hori S."/>
            <person name="Arai W."/>
            <person name="Tsubouchi T."/>
            <person name="Morono Y."/>
            <person name="Uchiyama I."/>
            <person name="Ito T."/>
            <person name="Fujiyama A."/>
            <person name="Inagaki F."/>
            <person name="Takami H."/>
        </authorList>
    </citation>
    <scope>NUCLEOTIDE SEQUENCE</scope>
    <source>
        <strain evidence="1">Expedition CK06-06</strain>
    </source>
</reference>
<organism evidence="1">
    <name type="scientific">marine sediment metagenome</name>
    <dbReference type="NCBI Taxonomy" id="412755"/>
    <lineage>
        <taxon>unclassified sequences</taxon>
        <taxon>metagenomes</taxon>
        <taxon>ecological metagenomes</taxon>
    </lineage>
</organism>
<feature type="non-terminal residue" evidence="1">
    <location>
        <position position="1"/>
    </location>
</feature>
<gene>
    <name evidence="1" type="ORF">S01H1_08296</name>
</gene>
<comment type="caution">
    <text evidence="1">The sequence shown here is derived from an EMBL/GenBank/DDBJ whole genome shotgun (WGS) entry which is preliminary data.</text>
</comment>
<evidence type="ECO:0000313" key="1">
    <source>
        <dbReference type="EMBL" id="GAF75425.1"/>
    </source>
</evidence>
<dbReference type="AlphaFoldDB" id="X0TH45"/>
<dbReference type="EMBL" id="BARS01004260">
    <property type="protein sequence ID" value="GAF75425.1"/>
    <property type="molecule type" value="Genomic_DNA"/>
</dbReference>
<accession>X0TH45</accession>
<name>X0TH45_9ZZZZ</name>
<proteinExistence type="predicted"/>